<protein>
    <recommendedName>
        <fullName evidence="2">YCII-related domain-containing protein</fullName>
    </recommendedName>
</protein>
<evidence type="ECO:0000313" key="4">
    <source>
        <dbReference type="Proteomes" id="UP000646478"/>
    </source>
</evidence>
<feature type="domain" description="YCII-related" evidence="2">
    <location>
        <begin position="16"/>
        <end position="92"/>
    </location>
</feature>
<dbReference type="InterPro" id="IPR011008">
    <property type="entry name" value="Dimeric_a/b-barrel"/>
</dbReference>
<gene>
    <name evidence="3" type="ORF">GCM10011491_44140</name>
</gene>
<dbReference type="EMBL" id="BMHH01000033">
    <property type="protein sequence ID" value="GGB11396.1"/>
    <property type="molecule type" value="Genomic_DNA"/>
</dbReference>
<comment type="similarity">
    <text evidence="1">Belongs to the YciI family.</text>
</comment>
<dbReference type="Pfam" id="PF03795">
    <property type="entry name" value="YCII"/>
    <property type="match status" value="1"/>
</dbReference>
<evidence type="ECO:0000256" key="1">
    <source>
        <dbReference type="ARBA" id="ARBA00007689"/>
    </source>
</evidence>
<proteinExistence type="inferred from homology"/>
<name>A0A916SPQ4_9HYPH</name>
<organism evidence="3 4">
    <name type="scientific">Brucella endophytica</name>
    <dbReference type="NCBI Taxonomy" id="1963359"/>
    <lineage>
        <taxon>Bacteria</taxon>
        <taxon>Pseudomonadati</taxon>
        <taxon>Pseudomonadota</taxon>
        <taxon>Alphaproteobacteria</taxon>
        <taxon>Hyphomicrobiales</taxon>
        <taxon>Brucellaceae</taxon>
        <taxon>Brucella/Ochrobactrum group</taxon>
        <taxon>Brucella</taxon>
    </lineage>
</organism>
<dbReference type="InterPro" id="IPR005545">
    <property type="entry name" value="YCII"/>
</dbReference>
<keyword evidence="4" id="KW-1185">Reference proteome</keyword>
<dbReference type="AlphaFoldDB" id="A0A916SPQ4"/>
<reference evidence="3" key="1">
    <citation type="journal article" date="2014" name="Int. J. Syst. Evol. Microbiol.">
        <title>Complete genome sequence of Corynebacterium casei LMG S-19264T (=DSM 44701T), isolated from a smear-ripened cheese.</title>
        <authorList>
            <consortium name="US DOE Joint Genome Institute (JGI-PGF)"/>
            <person name="Walter F."/>
            <person name="Albersmeier A."/>
            <person name="Kalinowski J."/>
            <person name="Ruckert C."/>
        </authorList>
    </citation>
    <scope>NUCLEOTIDE SEQUENCE</scope>
    <source>
        <strain evidence="3">CGMCC 1.15082</strain>
    </source>
</reference>
<evidence type="ECO:0000259" key="2">
    <source>
        <dbReference type="Pfam" id="PF03795"/>
    </source>
</evidence>
<accession>A0A916SPQ4</accession>
<dbReference type="SUPFAM" id="SSF54909">
    <property type="entry name" value="Dimeric alpha+beta barrel"/>
    <property type="match status" value="1"/>
</dbReference>
<sequence>MKHFLCKYIPPRADFLTTLTDEEKGWIGRHSEFLDDLLNEGTIVAHGPVIGPNGTYGVSLFSIGDDQDITETTARDPIVAQGIGHYEHYPMLHIKSRK</sequence>
<dbReference type="RefSeq" id="WP_188826330.1">
    <property type="nucleotide sequence ID" value="NZ_BMHH01000033.1"/>
</dbReference>
<comment type="caution">
    <text evidence="3">The sequence shown here is derived from an EMBL/GenBank/DDBJ whole genome shotgun (WGS) entry which is preliminary data.</text>
</comment>
<dbReference type="Proteomes" id="UP000646478">
    <property type="component" value="Unassembled WGS sequence"/>
</dbReference>
<reference evidence="3" key="2">
    <citation type="submission" date="2020-09" db="EMBL/GenBank/DDBJ databases">
        <authorList>
            <person name="Sun Q."/>
            <person name="Zhou Y."/>
        </authorList>
    </citation>
    <scope>NUCLEOTIDE SEQUENCE</scope>
    <source>
        <strain evidence="3">CGMCC 1.15082</strain>
    </source>
</reference>
<evidence type="ECO:0000313" key="3">
    <source>
        <dbReference type="EMBL" id="GGB11396.1"/>
    </source>
</evidence>